<dbReference type="PROSITE" id="PS00061">
    <property type="entry name" value="ADH_SHORT"/>
    <property type="match status" value="2"/>
</dbReference>
<evidence type="ECO:0000256" key="2">
    <source>
        <dbReference type="ARBA" id="ARBA00023002"/>
    </source>
</evidence>
<dbReference type="SUPFAM" id="SSF51735">
    <property type="entry name" value="NAD(P)-binding Rossmann-fold domains"/>
    <property type="match status" value="3"/>
</dbReference>
<keyword evidence="4" id="KW-1185">Reference proteome</keyword>
<proteinExistence type="inferred from homology"/>
<dbReference type="AlphaFoldDB" id="A0A8J6LI44"/>
<dbReference type="Proteomes" id="UP000719412">
    <property type="component" value="Unassembled WGS sequence"/>
</dbReference>
<comment type="caution">
    <text evidence="3">The sequence shown here is derived from an EMBL/GenBank/DDBJ whole genome shotgun (WGS) entry which is preliminary data.</text>
</comment>
<accession>A0A8J6LI44</accession>
<reference evidence="3" key="1">
    <citation type="journal article" date="2020" name="J Insects Food Feed">
        <title>The yellow mealworm (Tenebrio molitor) genome: a resource for the emerging insects as food and feed industry.</title>
        <authorList>
            <person name="Eriksson T."/>
            <person name="Andere A."/>
            <person name="Kelstrup H."/>
            <person name="Emery V."/>
            <person name="Picard C."/>
        </authorList>
    </citation>
    <scope>NUCLEOTIDE SEQUENCE</scope>
    <source>
        <strain evidence="3">Stoneville</strain>
        <tissue evidence="3">Whole head</tissue>
    </source>
</reference>
<gene>
    <name evidence="3" type="ORF">GEV33_008359</name>
</gene>
<dbReference type="PRINTS" id="PR00080">
    <property type="entry name" value="SDRFAMILY"/>
</dbReference>
<dbReference type="Pfam" id="PF00106">
    <property type="entry name" value="adh_short"/>
    <property type="match status" value="3"/>
</dbReference>
<evidence type="ECO:0000313" key="3">
    <source>
        <dbReference type="EMBL" id="KAH0814431.1"/>
    </source>
</evidence>
<dbReference type="GO" id="GO:0016616">
    <property type="term" value="F:oxidoreductase activity, acting on the CH-OH group of donors, NAD or NADP as acceptor"/>
    <property type="evidence" value="ECO:0007669"/>
    <property type="project" value="UniProtKB-ARBA"/>
</dbReference>
<dbReference type="PANTHER" id="PTHR43115:SF4">
    <property type="entry name" value="DEHYDROGENASE_REDUCTASE SDR FAMILY MEMBER 11"/>
    <property type="match status" value="1"/>
</dbReference>
<name>A0A8J6LI44_TENMO</name>
<dbReference type="PANTHER" id="PTHR43115">
    <property type="entry name" value="DEHYDROGENASE/REDUCTASE SDR FAMILY MEMBER 11"/>
    <property type="match status" value="1"/>
</dbReference>
<sequence>MKANKIDGHIIHINSIVGHRVPNFPGMNVYPASKYAVTALTETLRQEFNHVGLKIKITSVSPGAVTTEFLEASNFLADPTVSEQIKKLPFLKSEDIADSVLYVLSTPPHVQVVGFARRSERVEELSKKLQNKKGKLHAVKVDMTKEEDILRGFKWVSDNLGPVHILINNAGIVQNTNLTDGDTDKWKKVLDTNVLALCIATREAVKVMKENKIDGHIVHINSIAGHIVPNFPIVNVYPASKHAVTALTETLRQELNHLGLKIKITSVSPGAVATEILEVNEWTADSAISEAFKKMPLLQSEDIADSVLYALSTPPQVQVVGFARRSDRVEELSKKLQHHKGKLHSVKVDLTNEEEILQGFKWVCDNLGPVHILVNNAGTIQDTTLTEGDTEKWKKTFDTNVMGLCITTREAVKIMKVNNIDGHIVHINSIAGHKVPTLPRVNVFAASKHAVTALTETLRQELNGLGLKIKITSVSPGAVSTEIVNREVNPEIAEILKSMPFLEPEDVAGAVLYVLSTPPHVQIHELTIQPVGEKI</sequence>
<keyword evidence="2" id="KW-0560">Oxidoreductase</keyword>
<dbReference type="EMBL" id="JABDTM020024292">
    <property type="protein sequence ID" value="KAH0814431.1"/>
    <property type="molecule type" value="Genomic_DNA"/>
</dbReference>
<reference evidence="3" key="2">
    <citation type="submission" date="2021-08" db="EMBL/GenBank/DDBJ databases">
        <authorList>
            <person name="Eriksson T."/>
        </authorList>
    </citation>
    <scope>NUCLEOTIDE SEQUENCE</scope>
    <source>
        <strain evidence="3">Stoneville</strain>
        <tissue evidence="3">Whole head</tissue>
    </source>
</reference>
<dbReference type="InterPro" id="IPR036291">
    <property type="entry name" value="NAD(P)-bd_dom_sf"/>
</dbReference>
<dbReference type="InterPro" id="IPR002347">
    <property type="entry name" value="SDR_fam"/>
</dbReference>
<comment type="similarity">
    <text evidence="1">Belongs to the short-chain dehydrogenases/reductases (SDR) family.</text>
</comment>
<dbReference type="FunFam" id="3.40.50.720:FF:000047">
    <property type="entry name" value="NADP-dependent L-serine/L-allo-threonine dehydrogenase"/>
    <property type="match status" value="2"/>
</dbReference>
<protein>
    <submittedName>
        <fullName evidence="3">Uncharacterized protein</fullName>
    </submittedName>
</protein>
<organism evidence="3 4">
    <name type="scientific">Tenebrio molitor</name>
    <name type="common">Yellow mealworm beetle</name>
    <dbReference type="NCBI Taxonomy" id="7067"/>
    <lineage>
        <taxon>Eukaryota</taxon>
        <taxon>Metazoa</taxon>
        <taxon>Ecdysozoa</taxon>
        <taxon>Arthropoda</taxon>
        <taxon>Hexapoda</taxon>
        <taxon>Insecta</taxon>
        <taxon>Pterygota</taxon>
        <taxon>Neoptera</taxon>
        <taxon>Endopterygota</taxon>
        <taxon>Coleoptera</taxon>
        <taxon>Polyphaga</taxon>
        <taxon>Cucujiformia</taxon>
        <taxon>Tenebrionidae</taxon>
        <taxon>Tenebrio</taxon>
    </lineage>
</organism>
<evidence type="ECO:0000313" key="4">
    <source>
        <dbReference type="Proteomes" id="UP000719412"/>
    </source>
</evidence>
<evidence type="ECO:0000256" key="1">
    <source>
        <dbReference type="ARBA" id="ARBA00006484"/>
    </source>
</evidence>
<dbReference type="Gene3D" id="3.40.50.720">
    <property type="entry name" value="NAD(P)-binding Rossmann-like Domain"/>
    <property type="match status" value="3"/>
</dbReference>
<dbReference type="InterPro" id="IPR020904">
    <property type="entry name" value="Sc_DH/Rdtase_CS"/>
</dbReference>
<dbReference type="PRINTS" id="PR00081">
    <property type="entry name" value="GDHRDH"/>
</dbReference>